<dbReference type="GO" id="GO:0005634">
    <property type="term" value="C:nucleus"/>
    <property type="evidence" value="ECO:0007669"/>
    <property type="project" value="InterPro"/>
</dbReference>
<feature type="compositionally biased region" description="Basic and acidic residues" evidence="4">
    <location>
        <begin position="82"/>
        <end position="92"/>
    </location>
</feature>
<evidence type="ECO:0000313" key="6">
    <source>
        <dbReference type="EMBL" id="CAD7082611.1"/>
    </source>
</evidence>
<evidence type="ECO:0000256" key="4">
    <source>
        <dbReference type="SAM" id="MobiDB-lite"/>
    </source>
</evidence>
<keyword evidence="2" id="KW-0159">Chromosome partition</keyword>
<organism evidence="6 7">
    <name type="scientific">Hermetia illucens</name>
    <name type="common">Black soldier fly</name>
    <dbReference type="NCBI Taxonomy" id="343691"/>
    <lineage>
        <taxon>Eukaryota</taxon>
        <taxon>Metazoa</taxon>
        <taxon>Ecdysozoa</taxon>
        <taxon>Arthropoda</taxon>
        <taxon>Hexapoda</taxon>
        <taxon>Insecta</taxon>
        <taxon>Pterygota</taxon>
        <taxon>Neoptera</taxon>
        <taxon>Endopterygota</taxon>
        <taxon>Diptera</taxon>
        <taxon>Brachycera</taxon>
        <taxon>Stratiomyomorpha</taxon>
        <taxon>Stratiomyidae</taxon>
        <taxon>Hermetiinae</taxon>
        <taxon>Hermetia</taxon>
    </lineage>
</organism>
<accession>A0A7R8YR85</accession>
<feature type="coiled-coil region" evidence="3">
    <location>
        <begin position="1"/>
        <end position="35"/>
    </location>
</feature>
<dbReference type="InterPro" id="IPR011515">
    <property type="entry name" value="Shugoshin_C"/>
</dbReference>
<dbReference type="FunCoup" id="A0A7R8YR85">
    <property type="interactions" value="30"/>
</dbReference>
<reference evidence="6 7" key="1">
    <citation type="submission" date="2020-11" db="EMBL/GenBank/DDBJ databases">
        <authorList>
            <person name="Wallbank WR R."/>
            <person name="Pardo Diaz C."/>
            <person name="Kozak K."/>
            <person name="Martin S."/>
            <person name="Jiggins C."/>
            <person name="Moest M."/>
            <person name="Warren A I."/>
            <person name="Generalovic N T."/>
            <person name="Byers J.R.P. K."/>
            <person name="Montejo-Kovacevich G."/>
            <person name="Yen C E."/>
        </authorList>
    </citation>
    <scope>NUCLEOTIDE SEQUENCE [LARGE SCALE GENOMIC DNA]</scope>
</reference>
<proteinExistence type="inferred from homology"/>
<dbReference type="Pfam" id="PF07557">
    <property type="entry name" value="Shugoshin_C"/>
    <property type="match status" value="1"/>
</dbReference>
<feature type="compositionally biased region" description="Polar residues" evidence="4">
    <location>
        <begin position="150"/>
        <end position="162"/>
    </location>
</feature>
<feature type="region of interest" description="Disordered" evidence="4">
    <location>
        <begin position="82"/>
        <end position="172"/>
    </location>
</feature>
<keyword evidence="3" id="KW-0175">Coiled coil</keyword>
<evidence type="ECO:0000256" key="3">
    <source>
        <dbReference type="SAM" id="Coils"/>
    </source>
</evidence>
<dbReference type="AlphaFoldDB" id="A0A7R8YR85"/>
<dbReference type="EMBL" id="LR899010">
    <property type="protein sequence ID" value="CAD7082611.1"/>
    <property type="molecule type" value="Genomic_DNA"/>
</dbReference>
<evidence type="ECO:0000256" key="1">
    <source>
        <dbReference type="ARBA" id="ARBA00010845"/>
    </source>
</evidence>
<dbReference type="InParanoid" id="A0A7R8YR85"/>
<evidence type="ECO:0000313" key="7">
    <source>
        <dbReference type="Proteomes" id="UP000594454"/>
    </source>
</evidence>
<feature type="compositionally biased region" description="Basic and acidic residues" evidence="4">
    <location>
        <begin position="105"/>
        <end position="117"/>
    </location>
</feature>
<protein>
    <recommendedName>
        <fullName evidence="5">Shugoshin C-terminal domain-containing protein</fullName>
    </recommendedName>
</protein>
<name>A0A7R8YR85_HERIL</name>
<sequence length="392" mass="44347">MNMYKDINKALSLQNQELRQEVQKLKNEIVLLNRKLLAERYVAQSLKTRHIALLRDVSKTCNGAMYELQRLFEEQPDDLDKTKLSLDNDRSMSKRSVRLVQPTPRKLENADSCKENIDPLGENDGEGVISYVQTRRRRRYRSSDKDEAENIQSTPDEATSSDMDLDGPSLTVDETIEDPLDRIAHQIHTITEENTADITCSRTCLSAKSLSYSTLQKNLSNQISLSPPSRVGIGAEYRQQANANSLLNAASSTNRTSQLFSPSINRSERTVLEEDTILANFYSMKAPCSTPYKAKTNIPTRKCYIKLKRLTGDDLKKYKAVTTIHGSKRQGIARDQVVLSTNRVSSPCPPSRSLMEISSSIRQLNNLTRPKRTAAPVNLKEPKINCKLRREK</sequence>
<dbReference type="Proteomes" id="UP000594454">
    <property type="component" value="Chromosome 2"/>
</dbReference>
<dbReference type="GO" id="GO:0000775">
    <property type="term" value="C:chromosome, centromeric region"/>
    <property type="evidence" value="ECO:0007669"/>
    <property type="project" value="InterPro"/>
</dbReference>
<keyword evidence="7" id="KW-1185">Reference proteome</keyword>
<comment type="similarity">
    <text evidence="1">Belongs to the shugoshin family.</text>
</comment>
<gene>
    <name evidence="6" type="ORF">HERILL_LOCUS5631</name>
</gene>
<evidence type="ECO:0000256" key="2">
    <source>
        <dbReference type="ARBA" id="ARBA00022829"/>
    </source>
</evidence>
<dbReference type="OrthoDB" id="8062735at2759"/>
<evidence type="ECO:0000259" key="5">
    <source>
        <dbReference type="Pfam" id="PF07557"/>
    </source>
</evidence>
<dbReference type="GO" id="GO:0045132">
    <property type="term" value="P:meiotic chromosome segregation"/>
    <property type="evidence" value="ECO:0007669"/>
    <property type="project" value="InterPro"/>
</dbReference>
<feature type="domain" description="Shugoshin C-terminal" evidence="5">
    <location>
        <begin position="369"/>
        <end position="390"/>
    </location>
</feature>